<dbReference type="Proteomes" id="UP000299794">
    <property type="component" value="Unassembled WGS sequence"/>
</dbReference>
<evidence type="ECO:0000313" key="1">
    <source>
        <dbReference type="EMBL" id="GDZ95291.1"/>
    </source>
</evidence>
<sequence>MKRLKWELPQNLLIDDLSSIVELHYRYRFDPQSINQAEKQKLKEMIESWLNLYQKLDQ</sequence>
<organism evidence="1 2">
    <name type="scientific">Planktothrix agardhii CCAP 1459/11A</name>
    <dbReference type="NCBI Taxonomy" id="282420"/>
    <lineage>
        <taxon>Bacteria</taxon>
        <taxon>Bacillati</taxon>
        <taxon>Cyanobacteriota</taxon>
        <taxon>Cyanophyceae</taxon>
        <taxon>Oscillatoriophycideae</taxon>
        <taxon>Oscillatoriales</taxon>
        <taxon>Microcoleaceae</taxon>
        <taxon>Planktothrix</taxon>
    </lineage>
</organism>
<dbReference type="RefSeq" id="WP_158295811.1">
    <property type="nucleotide sequence ID" value="NZ_BJCD01000055.1"/>
</dbReference>
<reference evidence="2" key="1">
    <citation type="submission" date="2019-02" db="EMBL/GenBank/DDBJ databases">
        <title>Draft genome sequence of Planktothrix agardhii NIES-905.</title>
        <authorList>
            <person name="Yamaguchi H."/>
            <person name="Suzuki S."/>
            <person name="Kawachi M."/>
        </authorList>
    </citation>
    <scope>NUCLEOTIDE SEQUENCE [LARGE SCALE GENOMIC DNA]</scope>
    <source>
        <strain evidence="2">CCAP 1459/11A</strain>
    </source>
</reference>
<comment type="caution">
    <text evidence="1">The sequence shown here is derived from an EMBL/GenBank/DDBJ whole genome shotgun (WGS) entry which is preliminary data.</text>
</comment>
<evidence type="ECO:0000313" key="2">
    <source>
        <dbReference type="Proteomes" id="UP000299794"/>
    </source>
</evidence>
<accession>A0A4P5ZZZ4</accession>
<protein>
    <submittedName>
        <fullName evidence="1">Transglutaminase-like superfamily protein, putative</fullName>
    </submittedName>
</protein>
<gene>
    <name evidence="1" type="ORF">PA905_35310</name>
</gene>
<name>A0A4P5ZZZ4_PLAAG</name>
<proteinExistence type="predicted"/>
<dbReference type="EMBL" id="BJCD01000055">
    <property type="protein sequence ID" value="GDZ95291.1"/>
    <property type="molecule type" value="Genomic_DNA"/>
</dbReference>
<dbReference type="AlphaFoldDB" id="A0A4P5ZZZ4"/>